<feature type="transmembrane region" description="Helical" evidence="3">
    <location>
        <begin position="37"/>
        <end position="59"/>
    </location>
</feature>
<evidence type="ECO:0000313" key="4">
    <source>
        <dbReference type="EMBL" id="CAG5171978.1"/>
    </source>
</evidence>
<evidence type="ECO:0000256" key="3">
    <source>
        <dbReference type="SAM" id="Phobius"/>
    </source>
</evidence>
<keyword evidence="1" id="KW-0175">Coiled coil</keyword>
<feature type="transmembrane region" description="Helical" evidence="3">
    <location>
        <begin position="6"/>
        <end position="25"/>
    </location>
</feature>
<evidence type="ECO:0000256" key="1">
    <source>
        <dbReference type="SAM" id="Coils"/>
    </source>
</evidence>
<protein>
    <submittedName>
        <fullName evidence="4">Uncharacterized protein</fullName>
    </submittedName>
</protein>
<dbReference type="Gene3D" id="1.20.5.1700">
    <property type="match status" value="1"/>
</dbReference>
<feature type="coiled-coil region" evidence="1">
    <location>
        <begin position="183"/>
        <end position="245"/>
    </location>
</feature>
<keyword evidence="3" id="KW-0472">Membrane</keyword>
<gene>
    <name evidence="4" type="ORF">ALTATR162_LOCUS7405</name>
</gene>
<dbReference type="RefSeq" id="XP_043170968.1">
    <property type="nucleotide sequence ID" value="XM_043315033.1"/>
</dbReference>
<dbReference type="OrthoDB" id="3691743at2759"/>
<reference evidence="4" key="1">
    <citation type="submission" date="2021-05" db="EMBL/GenBank/DDBJ databases">
        <authorList>
            <person name="Stam R."/>
        </authorList>
    </citation>
    <scope>NUCLEOTIDE SEQUENCE</scope>
    <source>
        <strain evidence="4">CS162</strain>
    </source>
</reference>
<evidence type="ECO:0000313" key="5">
    <source>
        <dbReference type="Proteomes" id="UP000676310"/>
    </source>
</evidence>
<feature type="region of interest" description="Disordered" evidence="2">
    <location>
        <begin position="364"/>
        <end position="418"/>
    </location>
</feature>
<feature type="coiled-coil region" evidence="1">
    <location>
        <begin position="303"/>
        <end position="344"/>
    </location>
</feature>
<evidence type="ECO:0000256" key="2">
    <source>
        <dbReference type="SAM" id="MobiDB-lite"/>
    </source>
</evidence>
<organism evidence="4 5">
    <name type="scientific">Alternaria atra</name>
    <dbReference type="NCBI Taxonomy" id="119953"/>
    <lineage>
        <taxon>Eukaryota</taxon>
        <taxon>Fungi</taxon>
        <taxon>Dikarya</taxon>
        <taxon>Ascomycota</taxon>
        <taxon>Pezizomycotina</taxon>
        <taxon>Dothideomycetes</taxon>
        <taxon>Pleosporomycetidae</taxon>
        <taxon>Pleosporales</taxon>
        <taxon>Pleosporineae</taxon>
        <taxon>Pleosporaceae</taxon>
        <taxon>Alternaria</taxon>
        <taxon>Alternaria sect. Ulocladioides</taxon>
    </lineage>
</organism>
<feature type="compositionally biased region" description="Basic and acidic residues" evidence="2">
    <location>
        <begin position="364"/>
        <end position="390"/>
    </location>
</feature>
<dbReference type="Proteomes" id="UP000676310">
    <property type="component" value="Unassembled WGS sequence"/>
</dbReference>
<comment type="caution">
    <text evidence="4">The sequence shown here is derived from an EMBL/GenBank/DDBJ whole genome shotgun (WGS) entry which is preliminary data.</text>
</comment>
<name>A0A8J2N7I3_9PLEO</name>
<dbReference type="AlphaFoldDB" id="A0A8J2N7I3"/>
<proteinExistence type="predicted"/>
<dbReference type="EMBL" id="CAJRGZ010000022">
    <property type="protein sequence ID" value="CAG5171978.1"/>
    <property type="molecule type" value="Genomic_DNA"/>
</dbReference>
<keyword evidence="3" id="KW-0812">Transmembrane</keyword>
<dbReference type="GeneID" id="67019402"/>
<accession>A0A8J2N7I3</accession>
<keyword evidence="3" id="KW-1133">Transmembrane helix</keyword>
<sequence>MHFNSLVTTPFALGQFVVVAAVFLVRTFHMFSTDTPLTAIHLVQAVTVLLGAFAATVYFEEKSHAAFCQIKYLREELEDTQAKHSSVVDDLNKTAERKLANIEMNLYYTRNGLEDAKTVLEQTRKIAPAHFEFREALAKELTQTRAQRDWAAGSTRYCMDMLKEARRKASSQELVAWEMQNQIKFKANELRDMTLSLENIKKELALANKFSQEAQDEIDEQHVKIEEHEKLIEKKEKMILGLLEQIRGRNLGFSRMHSTIERSNSCADSVITKLENMNRDLTREVEYWRGMSQHWSSNNANTIHAMGSEINEVRGELAELDAENERLTRDLKAMVDRVENFDKEREATTNRIEQLEWGVVNPEVAKKEEKSFTEEVDDNSTRDEGDEKESPSWFLDGDSEDDGTAYELDKGSEEDESE</sequence>
<keyword evidence="5" id="KW-1185">Reference proteome</keyword>